<dbReference type="SUPFAM" id="SSF46785">
    <property type="entry name" value="Winged helix' DNA-binding domain"/>
    <property type="match status" value="1"/>
</dbReference>
<proteinExistence type="inferred from homology"/>
<dbReference type="EMBL" id="JBHSAY010000028">
    <property type="protein sequence ID" value="MFC4135993.1"/>
    <property type="molecule type" value="Genomic_DNA"/>
</dbReference>
<dbReference type="Pfam" id="PF03466">
    <property type="entry name" value="LysR_substrate"/>
    <property type="match status" value="1"/>
</dbReference>
<dbReference type="Gene3D" id="1.10.10.10">
    <property type="entry name" value="Winged helix-like DNA-binding domain superfamily/Winged helix DNA-binding domain"/>
    <property type="match status" value="1"/>
</dbReference>
<dbReference type="Gene3D" id="3.40.190.10">
    <property type="entry name" value="Periplasmic binding protein-like II"/>
    <property type="match status" value="2"/>
</dbReference>
<dbReference type="InterPro" id="IPR000847">
    <property type="entry name" value="LysR_HTH_N"/>
</dbReference>
<dbReference type="InterPro" id="IPR036388">
    <property type="entry name" value="WH-like_DNA-bd_sf"/>
</dbReference>
<evidence type="ECO:0000256" key="3">
    <source>
        <dbReference type="ARBA" id="ARBA00023125"/>
    </source>
</evidence>
<dbReference type="RefSeq" id="WP_253762575.1">
    <property type="nucleotide sequence ID" value="NZ_JAMZDZ010000001.1"/>
</dbReference>
<evidence type="ECO:0000256" key="4">
    <source>
        <dbReference type="ARBA" id="ARBA00023163"/>
    </source>
</evidence>
<evidence type="ECO:0000313" key="6">
    <source>
        <dbReference type="EMBL" id="MFC4135993.1"/>
    </source>
</evidence>
<comment type="caution">
    <text evidence="6">The sequence shown here is derived from an EMBL/GenBank/DDBJ whole genome shotgun (WGS) entry which is preliminary data.</text>
</comment>
<keyword evidence="7" id="KW-1185">Reference proteome</keyword>
<dbReference type="PANTHER" id="PTHR30346:SF29">
    <property type="entry name" value="LYSR SUBSTRATE-BINDING"/>
    <property type="match status" value="1"/>
</dbReference>
<dbReference type="CDD" id="cd08423">
    <property type="entry name" value="PBP2_LTTR_like_6"/>
    <property type="match status" value="1"/>
</dbReference>
<keyword evidence="2" id="KW-0805">Transcription regulation</keyword>
<dbReference type="PANTHER" id="PTHR30346">
    <property type="entry name" value="TRANSCRIPTIONAL DUAL REGULATOR HCAR-RELATED"/>
    <property type="match status" value="1"/>
</dbReference>
<sequence>MLDVRRLMLLRDLARLGTIAAVAEAHTYTASAVSQQLTALQREAGVPLIERAGRTVQLTAAGRVLAGHAETVLAALEAASASVAAVQGSLRIGAFPSAVRTLLPAALVTLADRHPGLDLTVHELDPAAMAVRLLDRSLDVALMQSYDLLPLTPEAGLSTVDLLAETVYLAGPPARAGELSLADCAERVWIAGSPGTLCHSVTLQACHLAGYAPRIRHHVDDFTAVLALVAAGRGVALVPSLGVVPTPGVTLTPLPLQRRTHVAFRSGSGGHPAVAACVSALRDAAPADSLRVV</sequence>
<comment type="similarity">
    <text evidence="1">Belongs to the LysR transcriptional regulatory family.</text>
</comment>
<evidence type="ECO:0000256" key="1">
    <source>
        <dbReference type="ARBA" id="ARBA00009437"/>
    </source>
</evidence>
<dbReference type="Proteomes" id="UP001595816">
    <property type="component" value="Unassembled WGS sequence"/>
</dbReference>
<evidence type="ECO:0000259" key="5">
    <source>
        <dbReference type="PROSITE" id="PS50931"/>
    </source>
</evidence>
<dbReference type="InterPro" id="IPR036390">
    <property type="entry name" value="WH_DNA-bd_sf"/>
</dbReference>
<organism evidence="6 7">
    <name type="scientific">Hamadaea flava</name>
    <dbReference type="NCBI Taxonomy" id="1742688"/>
    <lineage>
        <taxon>Bacteria</taxon>
        <taxon>Bacillati</taxon>
        <taxon>Actinomycetota</taxon>
        <taxon>Actinomycetes</taxon>
        <taxon>Micromonosporales</taxon>
        <taxon>Micromonosporaceae</taxon>
        <taxon>Hamadaea</taxon>
    </lineage>
</organism>
<reference evidence="7" key="1">
    <citation type="journal article" date="2019" name="Int. J. Syst. Evol. Microbiol.">
        <title>The Global Catalogue of Microorganisms (GCM) 10K type strain sequencing project: providing services to taxonomists for standard genome sequencing and annotation.</title>
        <authorList>
            <consortium name="The Broad Institute Genomics Platform"/>
            <consortium name="The Broad Institute Genome Sequencing Center for Infectious Disease"/>
            <person name="Wu L."/>
            <person name="Ma J."/>
        </authorList>
    </citation>
    <scope>NUCLEOTIDE SEQUENCE [LARGE SCALE GENOMIC DNA]</scope>
    <source>
        <strain evidence="7">CGMCC 4.7289</strain>
    </source>
</reference>
<keyword evidence="3" id="KW-0238">DNA-binding</keyword>
<feature type="domain" description="HTH lysR-type" evidence="5">
    <location>
        <begin position="2"/>
        <end position="59"/>
    </location>
</feature>
<dbReference type="PROSITE" id="PS50931">
    <property type="entry name" value="HTH_LYSR"/>
    <property type="match status" value="1"/>
</dbReference>
<name>A0ABV8M0A3_9ACTN</name>
<dbReference type="Pfam" id="PF00126">
    <property type="entry name" value="HTH_1"/>
    <property type="match status" value="1"/>
</dbReference>
<evidence type="ECO:0000313" key="7">
    <source>
        <dbReference type="Proteomes" id="UP001595816"/>
    </source>
</evidence>
<keyword evidence="4" id="KW-0804">Transcription</keyword>
<accession>A0ABV8M0A3</accession>
<protein>
    <submittedName>
        <fullName evidence="6">LysR family transcriptional regulator</fullName>
    </submittedName>
</protein>
<dbReference type="SUPFAM" id="SSF53850">
    <property type="entry name" value="Periplasmic binding protein-like II"/>
    <property type="match status" value="1"/>
</dbReference>
<evidence type="ECO:0000256" key="2">
    <source>
        <dbReference type="ARBA" id="ARBA00023015"/>
    </source>
</evidence>
<gene>
    <name evidence="6" type="ORF">ACFOZ4_35765</name>
</gene>
<dbReference type="InterPro" id="IPR005119">
    <property type="entry name" value="LysR_subst-bd"/>
</dbReference>